<evidence type="ECO:0000313" key="4">
    <source>
        <dbReference type="EMBL" id="GBN50644.1"/>
    </source>
</evidence>
<accession>A0A4Y2PH37</accession>
<name>A0A4Y2PH37_ARAVE</name>
<dbReference type="PANTHER" id="PTHR19303">
    <property type="entry name" value="TRANSPOSON"/>
    <property type="match status" value="1"/>
</dbReference>
<evidence type="ECO:0000313" key="5">
    <source>
        <dbReference type="Proteomes" id="UP000499080"/>
    </source>
</evidence>
<comment type="subcellular location">
    <subcellularLocation>
        <location evidence="1">Nucleus</location>
    </subcellularLocation>
</comment>
<dbReference type="EMBL" id="BGPR01011306">
    <property type="protein sequence ID" value="GBN50644.1"/>
    <property type="molecule type" value="Genomic_DNA"/>
</dbReference>
<keyword evidence="5" id="KW-1185">Reference proteome</keyword>
<dbReference type="Pfam" id="PF03221">
    <property type="entry name" value="HTH_Tnp_Tc5"/>
    <property type="match status" value="1"/>
</dbReference>
<sequence length="128" mass="15061">MEIIKEKDHLKAKQIIEKFKIGKSEFFEIFKNEITELWLNRNGSTKRKIRKTVNEEINETVWEWFVDARSRNLPISGPMLQAQDKDIAEKLGKTDFHVSNGWLESFRKKHGIFFKAVYGDVSDETVNT</sequence>
<gene>
    <name evidence="4" type="ORF">AVEN_125252_1</name>
</gene>
<dbReference type="SUPFAM" id="SSF46689">
    <property type="entry name" value="Homeodomain-like"/>
    <property type="match status" value="1"/>
</dbReference>
<feature type="domain" description="HTH CENPB-type" evidence="3">
    <location>
        <begin position="45"/>
        <end position="116"/>
    </location>
</feature>
<dbReference type="GO" id="GO:0003677">
    <property type="term" value="F:DNA binding"/>
    <property type="evidence" value="ECO:0007669"/>
    <property type="project" value="UniProtKB-KW"/>
</dbReference>
<dbReference type="Proteomes" id="UP000499080">
    <property type="component" value="Unassembled WGS sequence"/>
</dbReference>
<dbReference type="InterPro" id="IPR009057">
    <property type="entry name" value="Homeodomain-like_sf"/>
</dbReference>
<dbReference type="Gene3D" id="1.10.10.60">
    <property type="entry name" value="Homeodomain-like"/>
    <property type="match status" value="1"/>
</dbReference>
<evidence type="ECO:0000256" key="2">
    <source>
        <dbReference type="ARBA" id="ARBA00023125"/>
    </source>
</evidence>
<dbReference type="AlphaFoldDB" id="A0A4Y2PH37"/>
<dbReference type="SMART" id="SM00674">
    <property type="entry name" value="CENPB"/>
    <property type="match status" value="1"/>
</dbReference>
<evidence type="ECO:0000259" key="3">
    <source>
        <dbReference type="PROSITE" id="PS51253"/>
    </source>
</evidence>
<dbReference type="OrthoDB" id="125485at2759"/>
<organism evidence="4 5">
    <name type="scientific">Araneus ventricosus</name>
    <name type="common">Orbweaver spider</name>
    <name type="synonym">Epeira ventricosa</name>
    <dbReference type="NCBI Taxonomy" id="182803"/>
    <lineage>
        <taxon>Eukaryota</taxon>
        <taxon>Metazoa</taxon>
        <taxon>Ecdysozoa</taxon>
        <taxon>Arthropoda</taxon>
        <taxon>Chelicerata</taxon>
        <taxon>Arachnida</taxon>
        <taxon>Araneae</taxon>
        <taxon>Araneomorphae</taxon>
        <taxon>Entelegynae</taxon>
        <taxon>Araneoidea</taxon>
        <taxon>Araneidae</taxon>
        <taxon>Araneus</taxon>
    </lineage>
</organism>
<dbReference type="InterPro" id="IPR006600">
    <property type="entry name" value="HTH_CenpB_DNA-bd_dom"/>
</dbReference>
<dbReference type="PANTHER" id="PTHR19303:SF73">
    <property type="entry name" value="PROTEIN PDC2"/>
    <property type="match status" value="1"/>
</dbReference>
<dbReference type="InterPro" id="IPR050863">
    <property type="entry name" value="CenT-Element_Derived"/>
</dbReference>
<comment type="caution">
    <text evidence="4">The sequence shown here is derived from an EMBL/GenBank/DDBJ whole genome shotgun (WGS) entry which is preliminary data.</text>
</comment>
<evidence type="ECO:0000256" key="1">
    <source>
        <dbReference type="ARBA" id="ARBA00004123"/>
    </source>
</evidence>
<protein>
    <recommendedName>
        <fullName evidence="3">HTH CENPB-type domain-containing protein</fullName>
    </recommendedName>
</protein>
<proteinExistence type="predicted"/>
<dbReference type="GO" id="GO:0005634">
    <property type="term" value="C:nucleus"/>
    <property type="evidence" value="ECO:0007669"/>
    <property type="project" value="UniProtKB-SubCell"/>
</dbReference>
<keyword evidence="2" id="KW-0238">DNA-binding</keyword>
<dbReference type="PROSITE" id="PS51253">
    <property type="entry name" value="HTH_CENPB"/>
    <property type="match status" value="1"/>
</dbReference>
<reference evidence="4 5" key="1">
    <citation type="journal article" date="2019" name="Sci. Rep.">
        <title>Orb-weaving spider Araneus ventricosus genome elucidates the spidroin gene catalogue.</title>
        <authorList>
            <person name="Kono N."/>
            <person name="Nakamura H."/>
            <person name="Ohtoshi R."/>
            <person name="Moran D.A.P."/>
            <person name="Shinohara A."/>
            <person name="Yoshida Y."/>
            <person name="Fujiwara M."/>
            <person name="Mori M."/>
            <person name="Tomita M."/>
            <person name="Arakawa K."/>
        </authorList>
    </citation>
    <scope>NUCLEOTIDE SEQUENCE [LARGE SCALE GENOMIC DNA]</scope>
</reference>